<feature type="region of interest" description="Disordered" evidence="1">
    <location>
        <begin position="77"/>
        <end position="99"/>
    </location>
</feature>
<keyword evidence="2" id="KW-0472">Membrane</keyword>
<sequence>MASTGNNNSGHIHRFQNTRNTKHGYTRHAHTQAKMDGSTIAFILIMLCLFIYTIKRRSAKQAPTRTVQDAKTATVTAATYEPSPEPVPVQEERVAQPKTNRVNRKRPVNNDMVEIVMTMAPHVPQGKVVQDLRNTGSIERTMENIFAGKLD</sequence>
<proteinExistence type="predicted"/>
<evidence type="ECO:0000256" key="2">
    <source>
        <dbReference type="SAM" id="Phobius"/>
    </source>
</evidence>
<feature type="region of interest" description="Disordered" evidence="1">
    <location>
        <begin position="1"/>
        <end position="30"/>
    </location>
</feature>
<name>A0AA35NC92_SACMI</name>
<dbReference type="PROSITE" id="PS51140">
    <property type="entry name" value="CUE"/>
    <property type="match status" value="1"/>
</dbReference>
<dbReference type="EMBL" id="OX365769">
    <property type="protein sequence ID" value="CAI4035385.1"/>
    <property type="molecule type" value="Genomic_DNA"/>
</dbReference>
<feature type="compositionally biased region" description="Polar residues" evidence="1">
    <location>
        <begin position="1"/>
        <end position="10"/>
    </location>
</feature>
<dbReference type="AlphaFoldDB" id="A0AA35NC92"/>
<feature type="domain" description="CUE" evidence="3">
    <location>
        <begin position="108"/>
        <end position="150"/>
    </location>
</feature>
<dbReference type="InterPro" id="IPR003892">
    <property type="entry name" value="CUE"/>
</dbReference>
<dbReference type="Gene3D" id="1.10.8.10">
    <property type="entry name" value="DNA helicase RuvA subunit, C-terminal domain"/>
    <property type="match status" value="1"/>
</dbReference>
<dbReference type="GeneID" id="80920259"/>
<feature type="compositionally biased region" description="Basic residues" evidence="1">
    <location>
        <begin position="11"/>
        <end position="30"/>
    </location>
</feature>
<evidence type="ECO:0000259" key="3">
    <source>
        <dbReference type="PROSITE" id="PS51140"/>
    </source>
</evidence>
<evidence type="ECO:0000256" key="1">
    <source>
        <dbReference type="SAM" id="MobiDB-lite"/>
    </source>
</evidence>
<organism evidence="4 5">
    <name type="scientific">Saccharomyces mikatae IFO 1815</name>
    <dbReference type="NCBI Taxonomy" id="226126"/>
    <lineage>
        <taxon>Eukaryota</taxon>
        <taxon>Fungi</taxon>
        <taxon>Dikarya</taxon>
        <taxon>Ascomycota</taxon>
        <taxon>Saccharomycotina</taxon>
        <taxon>Saccharomycetes</taxon>
        <taxon>Saccharomycetales</taxon>
        <taxon>Saccharomycetaceae</taxon>
        <taxon>Saccharomyces</taxon>
    </lineage>
</organism>
<dbReference type="Pfam" id="PF02845">
    <property type="entry name" value="CUE"/>
    <property type="match status" value="1"/>
</dbReference>
<keyword evidence="2" id="KW-1133">Transmembrane helix</keyword>
<gene>
    <name evidence="4" type="primary">SMKI13G0330</name>
    <name evidence="4" type="ORF">SMKI_13G0330</name>
</gene>
<evidence type="ECO:0000313" key="4">
    <source>
        <dbReference type="EMBL" id="CAI4035385.1"/>
    </source>
</evidence>
<dbReference type="GO" id="GO:0043130">
    <property type="term" value="F:ubiquitin binding"/>
    <property type="evidence" value="ECO:0007669"/>
    <property type="project" value="InterPro"/>
</dbReference>
<accession>A0AA35NC92</accession>
<protein>
    <recommendedName>
        <fullName evidence="3">CUE domain-containing protein</fullName>
    </recommendedName>
</protein>
<keyword evidence="2" id="KW-0812">Transmembrane</keyword>
<evidence type="ECO:0000313" key="5">
    <source>
        <dbReference type="Proteomes" id="UP001161438"/>
    </source>
</evidence>
<dbReference type="RefSeq" id="XP_056078505.1">
    <property type="nucleotide sequence ID" value="XM_056224603.1"/>
</dbReference>
<keyword evidence="5" id="KW-1185">Reference proteome</keyword>
<dbReference type="CDD" id="cd14424">
    <property type="entry name" value="CUE_Cue1p_like"/>
    <property type="match status" value="1"/>
</dbReference>
<reference evidence="4" key="1">
    <citation type="submission" date="2022-10" db="EMBL/GenBank/DDBJ databases">
        <authorList>
            <person name="Byrne P K."/>
        </authorList>
    </citation>
    <scope>NUCLEOTIDE SEQUENCE</scope>
    <source>
        <strain evidence="4">IFO1815</strain>
    </source>
</reference>
<feature type="transmembrane region" description="Helical" evidence="2">
    <location>
        <begin position="37"/>
        <end position="54"/>
    </location>
</feature>
<dbReference type="SMART" id="SM00546">
    <property type="entry name" value="CUE"/>
    <property type="match status" value="1"/>
</dbReference>
<dbReference type="Proteomes" id="UP001161438">
    <property type="component" value="Chromosome 13"/>
</dbReference>